<keyword evidence="4 7" id="KW-0811">Translocation</keyword>
<evidence type="ECO:0000256" key="2">
    <source>
        <dbReference type="ARBA" id="ARBA00022792"/>
    </source>
</evidence>
<gene>
    <name evidence="10" type="ORF">BZA70DRAFT_286709</name>
    <name evidence="9" type="ORF">BZA70DRAFT_80213</name>
</gene>
<dbReference type="Pfam" id="PF02953">
    <property type="entry name" value="zf-Tim10_DDP"/>
    <property type="match status" value="1"/>
</dbReference>
<keyword evidence="6 7" id="KW-1015">Disulfide bond</keyword>
<dbReference type="EMBL" id="JBBJBU010000001">
    <property type="protein sequence ID" value="KAK7207346.1"/>
    <property type="molecule type" value="Genomic_DNA"/>
</dbReference>
<name>A0ABR1F0Z1_9ASCO</name>
<dbReference type="EMBL" id="JBBJBU010000012">
    <property type="protein sequence ID" value="KAK7203447.1"/>
    <property type="molecule type" value="Genomic_DNA"/>
</dbReference>
<evidence type="ECO:0000259" key="8">
    <source>
        <dbReference type="Pfam" id="PF02953"/>
    </source>
</evidence>
<comment type="domain">
    <text evidence="7">The twin CX3C motif contains 4 conserved Cys residues that form 2 disulfide bonds in the mitochondrial intermembrane space.</text>
</comment>
<dbReference type="GeneID" id="90039404"/>
<evidence type="ECO:0000256" key="7">
    <source>
        <dbReference type="RuleBase" id="RU367043"/>
    </source>
</evidence>
<keyword evidence="2 7" id="KW-0999">Mitochondrion inner membrane</keyword>
<feature type="domain" description="Tim10-like" evidence="8">
    <location>
        <begin position="22"/>
        <end position="65"/>
    </location>
</feature>
<comment type="subunit">
    <text evidence="7">Heterohexamer.</text>
</comment>
<evidence type="ECO:0000256" key="5">
    <source>
        <dbReference type="ARBA" id="ARBA00023136"/>
    </source>
</evidence>
<dbReference type="InterPro" id="IPR004217">
    <property type="entry name" value="Tim10-like"/>
</dbReference>
<reference evidence="9 11" key="1">
    <citation type="submission" date="2024-03" db="EMBL/GenBank/DDBJ databases">
        <title>Genome-scale model development and genomic sequencing of the oleaginous clade Lipomyces.</title>
        <authorList>
            <consortium name="Lawrence Berkeley National Laboratory"/>
            <person name="Czajka J.J."/>
            <person name="Han Y."/>
            <person name="Kim J."/>
            <person name="Mondo S.J."/>
            <person name="Hofstad B.A."/>
            <person name="Robles A."/>
            <person name="Haridas S."/>
            <person name="Riley R."/>
            <person name="LaButti K."/>
            <person name="Pangilinan J."/>
            <person name="Andreopoulos W."/>
            <person name="Lipzen A."/>
            <person name="Yan J."/>
            <person name="Wang M."/>
            <person name="Ng V."/>
            <person name="Grigoriev I.V."/>
            <person name="Spatafora J.W."/>
            <person name="Magnuson J.K."/>
            <person name="Baker S.E."/>
            <person name="Pomraning K.R."/>
        </authorList>
    </citation>
    <scope>NUCLEOTIDE SEQUENCE [LARGE SCALE GENOMIC DNA]</scope>
    <source>
        <strain evidence="9 11">Phaff 52-87</strain>
    </source>
</reference>
<dbReference type="Proteomes" id="UP001498771">
    <property type="component" value="Unassembled WGS sequence"/>
</dbReference>
<comment type="function">
    <text evidence="7">Mitochondrial intermembrane chaperone that participates in the import and insertion of some multi-pass transmembrane proteins into the mitochondrial inner membrane. Also required for the transfer of beta-barrel precursors from the TOM complex to the sorting and assembly machinery (SAM complex) of the outer membrane. Acts as a chaperone-like protein that protects the hydrophobic precursors from aggregation and guide them through the mitochondrial intermembrane space.</text>
</comment>
<dbReference type="SUPFAM" id="SSF144122">
    <property type="entry name" value="Tim10-like"/>
    <property type="match status" value="1"/>
</dbReference>
<evidence type="ECO:0000313" key="11">
    <source>
        <dbReference type="Proteomes" id="UP001498771"/>
    </source>
</evidence>
<evidence type="ECO:0000256" key="4">
    <source>
        <dbReference type="ARBA" id="ARBA00023010"/>
    </source>
</evidence>
<keyword evidence="7" id="KW-0496">Mitochondrion</keyword>
<evidence type="ECO:0000256" key="1">
    <source>
        <dbReference type="ARBA" id="ARBA00006720"/>
    </source>
</evidence>
<dbReference type="InterPro" id="IPR035427">
    <property type="entry name" value="Tim10-like_dom_sf"/>
</dbReference>
<comment type="caution">
    <text evidence="9">The sequence shown here is derived from an EMBL/GenBank/DDBJ whole genome shotgun (WGS) entry which is preliminary data.</text>
</comment>
<dbReference type="Gene3D" id="1.10.287.810">
    <property type="entry name" value="Mitochondrial import inner membrane translocase subunit tim13 like domains"/>
    <property type="match status" value="1"/>
</dbReference>
<sequence length="66" mass="7134">MSDELPLSVEGLNAADQQEIVKFVNAEQARAKMNSSVQEFTEMCFSKCVKSAPTSDSLTAAESTCE</sequence>
<comment type="subcellular location">
    <subcellularLocation>
        <location evidence="7">Mitochondrion inner membrane</location>
        <topology evidence="7">Peripheral membrane protein</topology>
        <orientation evidence="7">Intermembrane side</orientation>
    </subcellularLocation>
</comment>
<evidence type="ECO:0000313" key="9">
    <source>
        <dbReference type="EMBL" id="KAK7203447.1"/>
    </source>
</evidence>
<organism evidence="9 11">
    <name type="scientific">Myxozyma melibiosi</name>
    <dbReference type="NCBI Taxonomy" id="54550"/>
    <lineage>
        <taxon>Eukaryota</taxon>
        <taxon>Fungi</taxon>
        <taxon>Dikarya</taxon>
        <taxon>Ascomycota</taxon>
        <taxon>Saccharomycotina</taxon>
        <taxon>Lipomycetes</taxon>
        <taxon>Lipomycetales</taxon>
        <taxon>Lipomycetaceae</taxon>
        <taxon>Myxozyma</taxon>
    </lineage>
</organism>
<proteinExistence type="inferred from homology"/>
<keyword evidence="7" id="KW-0813">Transport</keyword>
<dbReference type="RefSeq" id="XP_064770379.1">
    <property type="nucleotide sequence ID" value="XM_064913892.1"/>
</dbReference>
<keyword evidence="11" id="KW-1185">Reference proteome</keyword>
<keyword evidence="3 7" id="KW-0653">Protein transport</keyword>
<keyword evidence="5" id="KW-0472">Membrane</keyword>
<comment type="similarity">
    <text evidence="1 7">Belongs to the small Tim family.</text>
</comment>
<accession>A0ABR1F0Z1</accession>
<evidence type="ECO:0000256" key="6">
    <source>
        <dbReference type="ARBA" id="ARBA00023157"/>
    </source>
</evidence>
<evidence type="ECO:0000313" key="10">
    <source>
        <dbReference type="EMBL" id="KAK7207346.1"/>
    </source>
</evidence>
<evidence type="ECO:0000256" key="3">
    <source>
        <dbReference type="ARBA" id="ARBA00022927"/>
    </source>
</evidence>
<protein>
    <recommendedName>
        <fullName evidence="7">Mitochondrial import inner membrane translocase subunit</fullName>
    </recommendedName>
</protein>
<keyword evidence="7" id="KW-0143">Chaperone</keyword>